<evidence type="ECO:0008006" key="3">
    <source>
        <dbReference type="Google" id="ProtNLM"/>
    </source>
</evidence>
<proteinExistence type="predicted"/>
<dbReference type="KEGG" id="cpf:CPF_0963"/>
<accession>A0A0H2YPI4</accession>
<sequence length="122" mass="14179">MAKVYDIMNKLVNVKPTVKIDEDHEYKINNTKNNAIYIQSLVKENKKKDDKKQDEMELINKIIKASLGKEAFEYIDSKGDEWSMSAYNAIINVIMAAISNVELEEIEEMSEKEAKRFQESKE</sequence>
<reference evidence="1 2" key="1">
    <citation type="journal article" date="2006" name="Genome Res.">
        <title>Skewed genomic variability in strains of the toxigenic bacterial pathogen, Clostridium perfringens.</title>
        <authorList>
            <person name="Myers G.S."/>
            <person name="Rasko D.A."/>
            <person name="Cheung J.K."/>
            <person name="Ravel J."/>
            <person name="Seshadri R."/>
            <person name="Deboy R.T."/>
            <person name="Ren Q."/>
            <person name="Varga J."/>
            <person name="Awad M.M."/>
            <person name="Brinkac L.M."/>
            <person name="Daugherty S.C."/>
            <person name="Haft D.H."/>
            <person name="Dodson R.J."/>
            <person name="Madupu R."/>
            <person name="Nelson W.C."/>
            <person name="Rosovitz M.J."/>
            <person name="Sullivan S.A."/>
            <person name="Khouri H."/>
            <person name="Dimitrov G.I."/>
            <person name="Watkins K.L."/>
            <person name="Mulligan S."/>
            <person name="Benton J."/>
            <person name="Radune D."/>
            <person name="Fisher D.J."/>
            <person name="Atkins H.S."/>
            <person name="Hiscox T."/>
            <person name="Jost B.H."/>
            <person name="Billington S.J."/>
            <person name="Songer J.G."/>
            <person name="McClane B.A."/>
            <person name="Titball R.W."/>
            <person name="Rood J.I."/>
            <person name="Melville S.B."/>
            <person name="Paulsen I.T."/>
        </authorList>
    </citation>
    <scope>NUCLEOTIDE SEQUENCE [LARGE SCALE GENOMIC DNA]</scope>
    <source>
        <strain evidence="2">ATCC 13124 / DSM 756 / JCM 1290 / NCIMB 6125 / NCTC 8237 / S 107 / Type A</strain>
    </source>
</reference>
<dbReference type="RefSeq" id="WP_003460275.1">
    <property type="nucleotide sequence ID" value="NC_008261.1"/>
</dbReference>
<dbReference type="HOGENOM" id="CLU_165345_0_0_9"/>
<dbReference type="AlphaFoldDB" id="A0A0H2YPI4"/>
<organism evidence="1 2">
    <name type="scientific">Clostridium perfringens (strain ATCC 13124 / DSM 756 / JCM 1290 / NCIMB 6125 / NCTC 8237 / Type A)</name>
    <dbReference type="NCBI Taxonomy" id="195103"/>
    <lineage>
        <taxon>Bacteria</taxon>
        <taxon>Bacillati</taxon>
        <taxon>Bacillota</taxon>
        <taxon>Clostridia</taxon>
        <taxon>Eubacteriales</taxon>
        <taxon>Clostridiaceae</taxon>
        <taxon>Clostridium</taxon>
    </lineage>
</organism>
<dbReference type="EMBL" id="CP000246">
    <property type="protein sequence ID" value="ABG82243.1"/>
    <property type="molecule type" value="Genomic_DNA"/>
</dbReference>
<dbReference type="eggNOG" id="ENOG50337D2">
    <property type="taxonomic scope" value="Bacteria"/>
</dbReference>
<name>A0A0H2YPI4_CLOP1</name>
<keyword evidence="2" id="KW-1185">Reference proteome</keyword>
<protein>
    <recommendedName>
        <fullName evidence="3">Phage protein</fullName>
    </recommendedName>
</protein>
<dbReference type="Proteomes" id="UP000001823">
    <property type="component" value="Chromosome"/>
</dbReference>
<gene>
    <name evidence="1" type="ordered locus">CPF_0963</name>
</gene>
<evidence type="ECO:0000313" key="1">
    <source>
        <dbReference type="EMBL" id="ABG82243.1"/>
    </source>
</evidence>
<dbReference type="STRING" id="195103.CPF_0963"/>
<evidence type="ECO:0000313" key="2">
    <source>
        <dbReference type="Proteomes" id="UP000001823"/>
    </source>
</evidence>
<dbReference type="PaxDb" id="195103-CPF_0963"/>